<dbReference type="AlphaFoldDB" id="A0A4Y2UFU3"/>
<reference evidence="1 2" key="1">
    <citation type="journal article" date="2019" name="Sci. Rep.">
        <title>Orb-weaving spider Araneus ventricosus genome elucidates the spidroin gene catalogue.</title>
        <authorList>
            <person name="Kono N."/>
            <person name="Nakamura H."/>
            <person name="Ohtoshi R."/>
            <person name="Moran D.A.P."/>
            <person name="Shinohara A."/>
            <person name="Yoshida Y."/>
            <person name="Fujiwara M."/>
            <person name="Mori M."/>
            <person name="Tomita M."/>
            <person name="Arakawa K."/>
        </authorList>
    </citation>
    <scope>NUCLEOTIDE SEQUENCE [LARGE SCALE GENOMIC DNA]</scope>
</reference>
<dbReference type="EMBL" id="BGPR01035520">
    <property type="protein sequence ID" value="GBO10397.1"/>
    <property type="molecule type" value="Genomic_DNA"/>
</dbReference>
<sequence>MFCDGVILLHDNTHTRSQNSRIAVKVQVGSLEPPIYRPNSALNLGSKDLSGTRFSSESDVKRIFENWLHGQDVISTKPG</sequence>
<comment type="caution">
    <text evidence="1">The sequence shown here is derived from an EMBL/GenBank/DDBJ whole genome shotgun (WGS) entry which is preliminary data.</text>
</comment>
<keyword evidence="2" id="KW-1185">Reference proteome</keyword>
<protein>
    <submittedName>
        <fullName evidence="1">Uncharacterized protein</fullName>
    </submittedName>
</protein>
<evidence type="ECO:0000313" key="1">
    <source>
        <dbReference type="EMBL" id="GBO10397.1"/>
    </source>
</evidence>
<organism evidence="1 2">
    <name type="scientific">Araneus ventricosus</name>
    <name type="common">Orbweaver spider</name>
    <name type="synonym">Epeira ventricosa</name>
    <dbReference type="NCBI Taxonomy" id="182803"/>
    <lineage>
        <taxon>Eukaryota</taxon>
        <taxon>Metazoa</taxon>
        <taxon>Ecdysozoa</taxon>
        <taxon>Arthropoda</taxon>
        <taxon>Chelicerata</taxon>
        <taxon>Arachnida</taxon>
        <taxon>Araneae</taxon>
        <taxon>Araneomorphae</taxon>
        <taxon>Entelegynae</taxon>
        <taxon>Araneoidea</taxon>
        <taxon>Araneidae</taxon>
        <taxon>Araneus</taxon>
    </lineage>
</organism>
<accession>A0A4Y2UFU3</accession>
<proteinExistence type="predicted"/>
<name>A0A4Y2UFU3_ARAVE</name>
<gene>
    <name evidence="1" type="ORF">AVEN_70503_1</name>
</gene>
<evidence type="ECO:0000313" key="2">
    <source>
        <dbReference type="Proteomes" id="UP000499080"/>
    </source>
</evidence>
<dbReference type="Proteomes" id="UP000499080">
    <property type="component" value="Unassembled WGS sequence"/>
</dbReference>